<protein>
    <submittedName>
        <fullName evidence="1">Putative ovule protein</fullName>
    </submittedName>
</protein>
<dbReference type="EMBL" id="GEDG01013424">
    <property type="protein sequence ID" value="JAP25315.1"/>
    <property type="molecule type" value="Transcribed_RNA"/>
</dbReference>
<reference evidence="1" key="1">
    <citation type="submission" date="2015-12" db="EMBL/GenBank/DDBJ databases">
        <title>Gene expression during late stages of embryo sac development: a critical building block for successful pollen-pistil interactions.</title>
        <authorList>
            <person name="Liu Y."/>
            <person name="Joly V."/>
            <person name="Sabar M."/>
            <person name="Matton D.P."/>
        </authorList>
    </citation>
    <scope>NUCLEOTIDE SEQUENCE</scope>
</reference>
<evidence type="ECO:0000313" key="1">
    <source>
        <dbReference type="EMBL" id="JAP25315.1"/>
    </source>
</evidence>
<name>A0A0V0HYT8_SOLCH</name>
<accession>A0A0V0HYT8</accession>
<proteinExistence type="predicted"/>
<organism evidence="1">
    <name type="scientific">Solanum chacoense</name>
    <name type="common">Chaco potato</name>
    <dbReference type="NCBI Taxonomy" id="4108"/>
    <lineage>
        <taxon>Eukaryota</taxon>
        <taxon>Viridiplantae</taxon>
        <taxon>Streptophyta</taxon>
        <taxon>Embryophyta</taxon>
        <taxon>Tracheophyta</taxon>
        <taxon>Spermatophyta</taxon>
        <taxon>Magnoliopsida</taxon>
        <taxon>eudicotyledons</taxon>
        <taxon>Gunneridae</taxon>
        <taxon>Pentapetalae</taxon>
        <taxon>asterids</taxon>
        <taxon>lamiids</taxon>
        <taxon>Solanales</taxon>
        <taxon>Solanaceae</taxon>
        <taxon>Solanoideae</taxon>
        <taxon>Solaneae</taxon>
        <taxon>Solanum</taxon>
    </lineage>
</organism>
<sequence>MHDMVLAALVYCCSVPSGVIPTRKDRKPVSLTRPSLSPHELYQQPSTELLYRNILRWDPNIQIQEDSVAPYQDTKLR</sequence>
<dbReference type="AlphaFoldDB" id="A0A0V0HYT8"/>